<keyword evidence="6" id="KW-0456">Lyase</keyword>
<evidence type="ECO:0000256" key="4">
    <source>
        <dbReference type="ARBA" id="ARBA00013068"/>
    </source>
</evidence>
<evidence type="ECO:0000313" key="7">
    <source>
        <dbReference type="EMBL" id="VVB15224.1"/>
    </source>
</evidence>
<dbReference type="SUPFAM" id="SSF51569">
    <property type="entry name" value="Aldolase"/>
    <property type="match status" value="1"/>
</dbReference>
<evidence type="ECO:0000256" key="3">
    <source>
        <dbReference type="ARBA" id="ARBA00010387"/>
    </source>
</evidence>
<dbReference type="GO" id="GO:0004332">
    <property type="term" value="F:fructose-bisphosphate aldolase activity"/>
    <property type="evidence" value="ECO:0007669"/>
    <property type="project" value="UniProtKB-EC"/>
</dbReference>
<dbReference type="InterPro" id="IPR000741">
    <property type="entry name" value="FBA_I"/>
</dbReference>
<gene>
    <name evidence="7" type="ORF">ANE_LOCUS25668</name>
</gene>
<dbReference type="Proteomes" id="UP000489600">
    <property type="component" value="Unassembled WGS sequence"/>
</dbReference>
<reference evidence="7" key="1">
    <citation type="submission" date="2019-07" db="EMBL/GenBank/DDBJ databases">
        <authorList>
            <person name="Dittberner H."/>
        </authorList>
    </citation>
    <scope>NUCLEOTIDE SEQUENCE [LARGE SCALE GENOMIC DNA]</scope>
</reference>
<comment type="caution">
    <text evidence="7">The sequence shown here is derived from an EMBL/GenBank/DDBJ whole genome shotgun (WGS) entry which is preliminary data.</text>
</comment>
<dbReference type="AlphaFoldDB" id="A0A565CNT9"/>
<evidence type="ECO:0000256" key="5">
    <source>
        <dbReference type="ARBA" id="ARBA00023152"/>
    </source>
</evidence>
<evidence type="ECO:0000256" key="1">
    <source>
        <dbReference type="ARBA" id="ARBA00000441"/>
    </source>
</evidence>
<accession>A0A565CNT9</accession>
<sequence>MVTPGSDSPKVSPEVIVEHTVCALQRTVPIDVPAIVFLSGGQSEEEATKNLNAMNQLKTKKSWSLSFSRCVAPEQIEDMVRQRGECEGGSRGVVREVQS</sequence>
<comment type="similarity">
    <text evidence="3">Belongs to the class I fructose-bisphosphate aldolase family.</text>
</comment>
<comment type="pathway">
    <text evidence="2">Carbohydrate degradation; glycolysis; D-glyceraldehyde 3-phosphate and glycerone phosphate from D-glucose: step 4/4.</text>
</comment>
<dbReference type="EMBL" id="CABITT030000008">
    <property type="protein sequence ID" value="VVB15224.1"/>
    <property type="molecule type" value="Genomic_DNA"/>
</dbReference>
<dbReference type="OrthoDB" id="1693799at2759"/>
<evidence type="ECO:0000256" key="6">
    <source>
        <dbReference type="ARBA" id="ARBA00023239"/>
    </source>
</evidence>
<protein>
    <recommendedName>
        <fullName evidence="4">fructose-bisphosphate aldolase</fullName>
        <ecNumber evidence="4">4.1.2.13</ecNumber>
    </recommendedName>
</protein>
<keyword evidence="8" id="KW-1185">Reference proteome</keyword>
<proteinExistence type="inferred from homology"/>
<comment type="catalytic activity">
    <reaction evidence="1">
        <text>beta-D-fructose 1,6-bisphosphate = D-glyceraldehyde 3-phosphate + dihydroxyacetone phosphate</text>
        <dbReference type="Rhea" id="RHEA:14729"/>
        <dbReference type="ChEBI" id="CHEBI:32966"/>
        <dbReference type="ChEBI" id="CHEBI:57642"/>
        <dbReference type="ChEBI" id="CHEBI:59776"/>
        <dbReference type="EC" id="4.1.2.13"/>
    </reaction>
</comment>
<dbReference type="PANTHER" id="PTHR11627">
    <property type="entry name" value="FRUCTOSE-BISPHOSPHATE ALDOLASE"/>
    <property type="match status" value="1"/>
</dbReference>
<organism evidence="7 8">
    <name type="scientific">Arabis nemorensis</name>
    <dbReference type="NCBI Taxonomy" id="586526"/>
    <lineage>
        <taxon>Eukaryota</taxon>
        <taxon>Viridiplantae</taxon>
        <taxon>Streptophyta</taxon>
        <taxon>Embryophyta</taxon>
        <taxon>Tracheophyta</taxon>
        <taxon>Spermatophyta</taxon>
        <taxon>Magnoliopsida</taxon>
        <taxon>eudicotyledons</taxon>
        <taxon>Gunneridae</taxon>
        <taxon>Pentapetalae</taxon>
        <taxon>rosids</taxon>
        <taxon>malvids</taxon>
        <taxon>Brassicales</taxon>
        <taxon>Brassicaceae</taxon>
        <taxon>Arabideae</taxon>
        <taxon>Arabis</taxon>
    </lineage>
</organism>
<dbReference type="Pfam" id="PF00274">
    <property type="entry name" value="Glycolytic"/>
    <property type="match status" value="1"/>
</dbReference>
<keyword evidence="5" id="KW-0324">Glycolysis</keyword>
<dbReference type="UniPathway" id="UPA00109">
    <property type="reaction ID" value="UER00183"/>
</dbReference>
<evidence type="ECO:0000313" key="8">
    <source>
        <dbReference type="Proteomes" id="UP000489600"/>
    </source>
</evidence>
<name>A0A565CNT9_9BRAS</name>
<dbReference type="InterPro" id="IPR013785">
    <property type="entry name" value="Aldolase_TIM"/>
</dbReference>
<dbReference type="GO" id="GO:0006096">
    <property type="term" value="P:glycolytic process"/>
    <property type="evidence" value="ECO:0007669"/>
    <property type="project" value="UniProtKB-UniPathway"/>
</dbReference>
<evidence type="ECO:0000256" key="2">
    <source>
        <dbReference type="ARBA" id="ARBA00004714"/>
    </source>
</evidence>
<dbReference type="Gene3D" id="3.20.20.70">
    <property type="entry name" value="Aldolase class I"/>
    <property type="match status" value="1"/>
</dbReference>
<dbReference type="EC" id="4.1.2.13" evidence="4"/>